<accession>D9SPK3</accession>
<evidence type="ECO:0000313" key="2">
    <source>
        <dbReference type="Proteomes" id="UP000002730"/>
    </source>
</evidence>
<sequence length="97" mass="11921">MDKYEESKRVEEREKEIKEIEDDLKIIKYYCNKLEKMCKCYRCFLTDLNNNAMPNYTDRMRKIKKTEEAHGIDNIFKSLFQVLRHNEENVEELKKHL</sequence>
<name>D9SPK3_CLOC7</name>
<keyword evidence="2" id="KW-1185">Reference proteome</keyword>
<dbReference type="Proteomes" id="UP000002730">
    <property type="component" value="Chromosome"/>
</dbReference>
<dbReference type="AlphaFoldDB" id="D9SPK3"/>
<dbReference type="HOGENOM" id="CLU_2341781_0_0_9"/>
<dbReference type="RefSeq" id="WP_010075183.1">
    <property type="nucleotide sequence ID" value="NC_014393.1"/>
</dbReference>
<reference evidence="1 2" key="1">
    <citation type="submission" date="2010-08" db="EMBL/GenBank/DDBJ databases">
        <title>Complete sequence of Clostridium cellulovorans 743B.</title>
        <authorList>
            <consortium name="US DOE Joint Genome Institute"/>
            <person name="Lucas S."/>
            <person name="Copeland A."/>
            <person name="Lapidus A."/>
            <person name="Cheng J.-F."/>
            <person name="Bruce D."/>
            <person name="Goodwin L."/>
            <person name="Pitluck S."/>
            <person name="Chertkov O."/>
            <person name="Detter J.C."/>
            <person name="Han C."/>
            <person name="Tapia R."/>
            <person name="Land M."/>
            <person name="Hauser L."/>
            <person name="Chang Y.-J."/>
            <person name="Jeffries C."/>
            <person name="Kyrpides N."/>
            <person name="Ivanova N."/>
            <person name="Mikhailova N."/>
            <person name="Hemme C.L."/>
            <person name="Woyke T."/>
        </authorList>
    </citation>
    <scope>NUCLEOTIDE SEQUENCE [LARGE SCALE GENOMIC DNA]</scope>
    <source>
        <strain evidence="2">ATCC 35296 / DSM 3052 / OCM 3 / 743B</strain>
    </source>
</reference>
<dbReference type="KEGG" id="ccb:Clocel_0270"/>
<dbReference type="eggNOG" id="ENOG50328FU">
    <property type="taxonomic scope" value="Bacteria"/>
</dbReference>
<organism evidence="1 2">
    <name type="scientific">Clostridium cellulovorans (strain ATCC 35296 / DSM 3052 / OCM 3 / 743B)</name>
    <dbReference type="NCBI Taxonomy" id="573061"/>
    <lineage>
        <taxon>Bacteria</taxon>
        <taxon>Bacillati</taxon>
        <taxon>Bacillota</taxon>
        <taxon>Clostridia</taxon>
        <taxon>Eubacteriales</taxon>
        <taxon>Clostridiaceae</taxon>
        <taxon>Clostridium</taxon>
    </lineage>
</organism>
<proteinExistence type="predicted"/>
<gene>
    <name evidence="1" type="ordered locus">Clocel_0270</name>
</gene>
<evidence type="ECO:0000313" key="1">
    <source>
        <dbReference type="EMBL" id="ADL50052.1"/>
    </source>
</evidence>
<protein>
    <submittedName>
        <fullName evidence="1">Uncharacterized protein</fullName>
    </submittedName>
</protein>
<dbReference type="OrthoDB" id="9982990at2"/>
<dbReference type="EMBL" id="CP002160">
    <property type="protein sequence ID" value="ADL50052.1"/>
    <property type="molecule type" value="Genomic_DNA"/>
</dbReference>